<dbReference type="EMBL" id="JAGSYN010000135">
    <property type="protein sequence ID" value="KAG7663529.1"/>
    <property type="molecule type" value="Genomic_DNA"/>
</dbReference>
<feature type="region of interest" description="Disordered" evidence="1">
    <location>
        <begin position="399"/>
        <end position="422"/>
    </location>
</feature>
<organism evidence="2 3">
    <name type="scientific">[Candida] subhashii</name>
    <dbReference type="NCBI Taxonomy" id="561895"/>
    <lineage>
        <taxon>Eukaryota</taxon>
        <taxon>Fungi</taxon>
        <taxon>Dikarya</taxon>
        <taxon>Ascomycota</taxon>
        <taxon>Saccharomycotina</taxon>
        <taxon>Pichiomycetes</taxon>
        <taxon>Debaryomycetaceae</taxon>
        <taxon>Spathaspora</taxon>
    </lineage>
</organism>
<reference evidence="2 3" key="1">
    <citation type="journal article" date="2021" name="DNA Res.">
        <title>Genome analysis of Candida subhashii reveals its hybrid nature and dual mitochondrial genome conformations.</title>
        <authorList>
            <person name="Mixao V."/>
            <person name="Hegedusova E."/>
            <person name="Saus E."/>
            <person name="Pryszcz L.P."/>
            <person name="Cillingova A."/>
            <person name="Nosek J."/>
            <person name="Gabaldon T."/>
        </authorList>
    </citation>
    <scope>NUCLEOTIDE SEQUENCE [LARGE SCALE GENOMIC DNA]</scope>
    <source>
        <strain evidence="2 3">CBS 10753</strain>
    </source>
</reference>
<feature type="compositionally biased region" description="Basic and acidic residues" evidence="1">
    <location>
        <begin position="1"/>
        <end position="10"/>
    </location>
</feature>
<proteinExistence type="predicted"/>
<dbReference type="OrthoDB" id="4067583at2759"/>
<dbReference type="Proteomes" id="UP000694255">
    <property type="component" value="Unassembled WGS sequence"/>
</dbReference>
<feature type="compositionally biased region" description="Basic and acidic residues" evidence="1">
    <location>
        <begin position="212"/>
        <end position="231"/>
    </location>
</feature>
<dbReference type="RefSeq" id="XP_049263761.1">
    <property type="nucleotide sequence ID" value="XM_049406713.1"/>
</dbReference>
<feature type="compositionally biased region" description="Low complexity" evidence="1">
    <location>
        <begin position="11"/>
        <end position="21"/>
    </location>
</feature>
<feature type="compositionally biased region" description="Basic residues" evidence="1">
    <location>
        <begin position="455"/>
        <end position="465"/>
    </location>
</feature>
<evidence type="ECO:0000313" key="3">
    <source>
        <dbReference type="Proteomes" id="UP000694255"/>
    </source>
</evidence>
<feature type="compositionally biased region" description="Polar residues" evidence="1">
    <location>
        <begin position="32"/>
        <end position="54"/>
    </location>
</feature>
<name>A0A8J5UZI7_9ASCO</name>
<comment type="caution">
    <text evidence="2">The sequence shown here is derived from an EMBL/GenBank/DDBJ whole genome shotgun (WGS) entry which is preliminary data.</text>
</comment>
<feature type="compositionally biased region" description="Polar residues" evidence="1">
    <location>
        <begin position="246"/>
        <end position="255"/>
    </location>
</feature>
<accession>A0A8J5UZI7</accession>
<feature type="compositionally biased region" description="Basic and acidic residues" evidence="1">
    <location>
        <begin position="22"/>
        <end position="31"/>
    </location>
</feature>
<gene>
    <name evidence="2" type="ORF">J8A68_002913</name>
</gene>
<evidence type="ECO:0000313" key="2">
    <source>
        <dbReference type="EMBL" id="KAG7663529.1"/>
    </source>
</evidence>
<dbReference type="GeneID" id="73469714"/>
<feature type="region of interest" description="Disordered" evidence="1">
    <location>
        <begin position="1"/>
        <end position="129"/>
    </location>
</feature>
<keyword evidence="3" id="KW-1185">Reference proteome</keyword>
<feature type="compositionally biased region" description="Low complexity" evidence="1">
    <location>
        <begin position="364"/>
        <end position="376"/>
    </location>
</feature>
<feature type="region of interest" description="Disordered" evidence="1">
    <location>
        <begin position="353"/>
        <end position="381"/>
    </location>
</feature>
<feature type="compositionally biased region" description="Polar residues" evidence="1">
    <location>
        <begin position="399"/>
        <end position="416"/>
    </location>
</feature>
<feature type="compositionally biased region" description="Basic and acidic residues" evidence="1">
    <location>
        <begin position="307"/>
        <end position="316"/>
    </location>
</feature>
<feature type="compositionally biased region" description="Polar residues" evidence="1">
    <location>
        <begin position="77"/>
        <end position="86"/>
    </location>
</feature>
<feature type="region of interest" description="Disordered" evidence="1">
    <location>
        <begin position="184"/>
        <end position="256"/>
    </location>
</feature>
<protein>
    <recommendedName>
        <fullName evidence="4">Protein NBA1</fullName>
    </recommendedName>
</protein>
<sequence>MSPSKEEIRSPKSPSSVSIDSNETRLSKEHLSSPSLTKAIQENHPTFNRTNSISPDAIPEDVEGEQQAECKVEENIKSPTPEQTIKTPAPDKVPRQLTDSQDLFSHSPMVPFSKTNKRESVMSSVSQYSGKLVEDETVELKVHRHDSEKANLRYVPGADDNGNDSPPVNPIDSEQVVDTKELANNGLEEDDEREIVTDTEDQSSIRLGKLPTESKKLLTNLDPDRTYDTKIEGSIPARSLRRPMSATPNLPQNEFGSDLVKLAKDGKRRSIQINDDLEKLMHDAHSIKSLADDFDDSNPHKNSSPPVEEKVDKETNKQSSTKSTLPEPENDVIDESTIRHSLGSKILNLHAIAPLKTTKSKSNPEPSTKRTSSSSLPPRPSIESIRHARELSSTLQLKSSTVQKELQSPKIAQQSRSQKENINDEDEYYDIGDPHVGAVPSKSVKQSIHRSGTVIKRKHKRKSKKGTQGVGQLKQFNYTTLISLLESMNGAVIGQEFNSLNIPIREKQLLEKIIDSLSRLTSDMILDGERYQAGIQRLEKALRILEGFS</sequence>
<feature type="compositionally biased region" description="Acidic residues" evidence="1">
    <location>
        <begin position="187"/>
        <end position="201"/>
    </location>
</feature>
<evidence type="ECO:0008006" key="4">
    <source>
        <dbReference type="Google" id="ProtNLM"/>
    </source>
</evidence>
<feature type="region of interest" description="Disordered" evidence="1">
    <location>
        <begin position="141"/>
        <end position="172"/>
    </location>
</feature>
<evidence type="ECO:0000256" key="1">
    <source>
        <dbReference type="SAM" id="MobiDB-lite"/>
    </source>
</evidence>
<feature type="region of interest" description="Disordered" evidence="1">
    <location>
        <begin position="290"/>
        <end position="332"/>
    </location>
</feature>
<dbReference type="AlphaFoldDB" id="A0A8J5UZI7"/>
<feature type="compositionally biased region" description="Basic and acidic residues" evidence="1">
    <location>
        <begin position="141"/>
        <end position="151"/>
    </location>
</feature>
<feature type="region of interest" description="Disordered" evidence="1">
    <location>
        <begin position="449"/>
        <end position="469"/>
    </location>
</feature>